<dbReference type="GeneID" id="31356214"/>
<organism evidence="1 2">
    <name type="scientific">Heterostelium pallidum (strain ATCC 26659 / Pp 5 / PN500)</name>
    <name type="common">Cellular slime mold</name>
    <name type="synonym">Polysphondylium pallidum</name>
    <dbReference type="NCBI Taxonomy" id="670386"/>
    <lineage>
        <taxon>Eukaryota</taxon>
        <taxon>Amoebozoa</taxon>
        <taxon>Evosea</taxon>
        <taxon>Eumycetozoa</taxon>
        <taxon>Dictyostelia</taxon>
        <taxon>Acytosteliales</taxon>
        <taxon>Acytosteliaceae</taxon>
        <taxon>Heterostelium</taxon>
    </lineage>
</organism>
<dbReference type="EMBL" id="ADBJ01000003">
    <property type="protein sequence ID" value="EFA86123.1"/>
    <property type="molecule type" value="Genomic_DNA"/>
</dbReference>
<dbReference type="RefSeq" id="XP_020438228.1">
    <property type="nucleotide sequence ID" value="XM_020571705.1"/>
</dbReference>
<dbReference type="AlphaFoldDB" id="D3AX54"/>
<keyword evidence="2" id="KW-1185">Reference proteome</keyword>
<evidence type="ECO:0000313" key="1">
    <source>
        <dbReference type="EMBL" id="EFA86123.1"/>
    </source>
</evidence>
<dbReference type="Proteomes" id="UP000001396">
    <property type="component" value="Unassembled WGS sequence"/>
</dbReference>
<comment type="caution">
    <text evidence="1">The sequence shown here is derived from an EMBL/GenBank/DDBJ whole genome shotgun (WGS) entry which is preliminary data.</text>
</comment>
<reference evidence="1 2" key="1">
    <citation type="journal article" date="2011" name="Genome Res.">
        <title>Phylogeny-wide analysis of social amoeba genomes highlights ancient origins for complex intercellular communication.</title>
        <authorList>
            <person name="Heidel A.J."/>
            <person name="Lawal H.M."/>
            <person name="Felder M."/>
            <person name="Schilde C."/>
            <person name="Helps N.R."/>
            <person name="Tunggal B."/>
            <person name="Rivero F."/>
            <person name="John U."/>
            <person name="Schleicher M."/>
            <person name="Eichinger L."/>
            <person name="Platzer M."/>
            <person name="Noegel A.A."/>
            <person name="Schaap P."/>
            <person name="Gloeckner G."/>
        </authorList>
    </citation>
    <scope>NUCLEOTIDE SEQUENCE [LARGE SCALE GENOMIC DNA]</scope>
    <source>
        <strain evidence="2">ATCC 26659 / Pp 5 / PN500</strain>
    </source>
</reference>
<gene>
    <name evidence="1" type="ORF">PPL_00683</name>
</gene>
<dbReference type="InParanoid" id="D3AX54"/>
<accession>D3AX54</accession>
<protein>
    <submittedName>
        <fullName evidence="1">Uncharacterized protein</fullName>
    </submittedName>
</protein>
<evidence type="ECO:0000313" key="2">
    <source>
        <dbReference type="Proteomes" id="UP000001396"/>
    </source>
</evidence>
<sequence>MTIIHRAFHMSVLLNTLQVNSYINNIVSGTFDVEVKVHESSISEEFTMDVWMRRDQLTKPEKLLNKEFKLTKEQLSQIIRVPFTLPVSDEAVLRVVVIRHSSFRLVDVGLYLIDDRLYLESHSGRVKRLKSLGYGDYSFSDDQLYFSDWPAFDSYSVDTITDSFFGYGYQTLVDKGYINTLVFDSEFYSVPTVEQFVAIVCNKALREHADSIDIYYSNTYFKNFRRINVPGNDIGQFDAHELLDLLRLGFQHWIDLSPAINNESHDETDL</sequence>
<proteinExistence type="predicted"/>
<name>D3AX54_HETP5</name>